<protein>
    <submittedName>
        <fullName evidence="2">VOC family protein</fullName>
    </submittedName>
</protein>
<sequence length="126" mass="13930">MKAKIGEIVWRDLTVKNAEEIKDFYSEVVGWKAENHDMGDYHDFNIKSPEDDDEVVTGICHAKGSNSDIPAQWLMYVNVENVEASAQKCVNLGGKILDGPRMMGASRFCVIKDPAGAVLALISNEE</sequence>
<name>A0ABS9GXK4_9BACL</name>
<proteinExistence type="predicted"/>
<dbReference type="PANTHER" id="PTHR33993">
    <property type="entry name" value="GLYOXALASE-RELATED"/>
    <property type="match status" value="1"/>
</dbReference>
<dbReference type="Gene3D" id="3.10.180.10">
    <property type="entry name" value="2,3-Dihydroxybiphenyl 1,2-Dioxygenase, domain 1"/>
    <property type="match status" value="1"/>
</dbReference>
<dbReference type="InterPro" id="IPR037523">
    <property type="entry name" value="VOC_core"/>
</dbReference>
<dbReference type="InterPro" id="IPR029068">
    <property type="entry name" value="Glyas_Bleomycin-R_OHBP_Dase"/>
</dbReference>
<reference evidence="2 3" key="1">
    <citation type="submission" date="2022-01" db="EMBL/GenBank/DDBJ databases">
        <title>Alkalihalobacillus sp. EGI L200015, a novel bacterium isolated from a salt lake sediment.</title>
        <authorList>
            <person name="Gao L."/>
            <person name="Fang B.-Z."/>
            <person name="Li W.-J."/>
        </authorList>
    </citation>
    <scope>NUCLEOTIDE SEQUENCE [LARGE SCALE GENOMIC DNA]</scope>
    <source>
        <strain evidence="2 3">KCTC 12718</strain>
    </source>
</reference>
<dbReference type="Pfam" id="PF00903">
    <property type="entry name" value="Glyoxalase"/>
    <property type="match status" value="1"/>
</dbReference>
<dbReference type="CDD" id="cd07247">
    <property type="entry name" value="SgaA_N_like"/>
    <property type="match status" value="1"/>
</dbReference>
<dbReference type="EMBL" id="JAKIJS010000001">
    <property type="protein sequence ID" value="MCF6137503.1"/>
    <property type="molecule type" value="Genomic_DNA"/>
</dbReference>
<feature type="domain" description="VOC" evidence="1">
    <location>
        <begin position="4"/>
        <end position="124"/>
    </location>
</feature>
<evidence type="ECO:0000259" key="1">
    <source>
        <dbReference type="PROSITE" id="PS51819"/>
    </source>
</evidence>
<evidence type="ECO:0000313" key="2">
    <source>
        <dbReference type="EMBL" id="MCF6137503.1"/>
    </source>
</evidence>
<gene>
    <name evidence="2" type="ORF">L2716_07160</name>
</gene>
<organism evidence="2 3">
    <name type="scientific">Pseudalkalibacillus berkeleyi</name>
    <dbReference type="NCBI Taxonomy" id="1069813"/>
    <lineage>
        <taxon>Bacteria</taxon>
        <taxon>Bacillati</taxon>
        <taxon>Bacillota</taxon>
        <taxon>Bacilli</taxon>
        <taxon>Bacillales</taxon>
        <taxon>Fictibacillaceae</taxon>
        <taxon>Pseudalkalibacillus</taxon>
    </lineage>
</organism>
<dbReference type="SUPFAM" id="SSF54593">
    <property type="entry name" value="Glyoxalase/Bleomycin resistance protein/Dihydroxybiphenyl dioxygenase"/>
    <property type="match status" value="1"/>
</dbReference>
<comment type="caution">
    <text evidence="2">The sequence shown here is derived from an EMBL/GenBank/DDBJ whole genome shotgun (WGS) entry which is preliminary data.</text>
</comment>
<accession>A0ABS9GXK4</accession>
<keyword evidence="3" id="KW-1185">Reference proteome</keyword>
<dbReference type="RefSeq" id="WP_236333159.1">
    <property type="nucleotide sequence ID" value="NZ_JAKIJS010000001.1"/>
</dbReference>
<dbReference type="PANTHER" id="PTHR33993:SF14">
    <property type="entry name" value="GB|AAF24581.1"/>
    <property type="match status" value="1"/>
</dbReference>
<dbReference type="InterPro" id="IPR052164">
    <property type="entry name" value="Anthracycline_SecMetBiosynth"/>
</dbReference>
<evidence type="ECO:0000313" key="3">
    <source>
        <dbReference type="Proteomes" id="UP001649381"/>
    </source>
</evidence>
<dbReference type="InterPro" id="IPR004360">
    <property type="entry name" value="Glyas_Fos-R_dOase_dom"/>
</dbReference>
<dbReference type="PROSITE" id="PS51819">
    <property type="entry name" value="VOC"/>
    <property type="match status" value="1"/>
</dbReference>
<dbReference type="Proteomes" id="UP001649381">
    <property type="component" value="Unassembled WGS sequence"/>
</dbReference>